<dbReference type="SMART" id="SM00385">
    <property type="entry name" value="CYCLIN"/>
    <property type="match status" value="2"/>
</dbReference>
<organism evidence="10 11">
    <name type="scientific">Tripterygium wilfordii</name>
    <name type="common">Thunder God vine</name>
    <dbReference type="NCBI Taxonomy" id="458696"/>
    <lineage>
        <taxon>Eukaryota</taxon>
        <taxon>Viridiplantae</taxon>
        <taxon>Streptophyta</taxon>
        <taxon>Embryophyta</taxon>
        <taxon>Tracheophyta</taxon>
        <taxon>Spermatophyta</taxon>
        <taxon>Magnoliopsida</taxon>
        <taxon>eudicotyledons</taxon>
        <taxon>Gunneridae</taxon>
        <taxon>Pentapetalae</taxon>
        <taxon>rosids</taxon>
        <taxon>fabids</taxon>
        <taxon>Celastrales</taxon>
        <taxon>Celastraceae</taxon>
        <taxon>Tripterygium</taxon>
    </lineage>
</organism>
<reference evidence="10 11" key="1">
    <citation type="journal article" date="2020" name="Nat. Commun.">
        <title>Genome of Tripterygium wilfordii and identification of cytochrome P450 involved in triptolide biosynthesis.</title>
        <authorList>
            <person name="Tu L."/>
            <person name="Su P."/>
            <person name="Zhang Z."/>
            <person name="Gao L."/>
            <person name="Wang J."/>
            <person name="Hu T."/>
            <person name="Zhou J."/>
            <person name="Zhang Y."/>
            <person name="Zhao Y."/>
            <person name="Liu Y."/>
            <person name="Song Y."/>
            <person name="Tong Y."/>
            <person name="Lu Y."/>
            <person name="Yang J."/>
            <person name="Xu C."/>
            <person name="Jia M."/>
            <person name="Peters R.J."/>
            <person name="Huang L."/>
            <person name="Gao W."/>
        </authorList>
    </citation>
    <scope>NUCLEOTIDE SEQUENCE [LARGE SCALE GENOMIC DNA]</scope>
    <source>
        <strain evidence="11">cv. XIE 37</strain>
        <tissue evidence="10">Leaf</tissue>
    </source>
</reference>
<dbReference type="PANTHER" id="PTHR10177">
    <property type="entry name" value="CYCLINS"/>
    <property type="match status" value="1"/>
</dbReference>
<dbReference type="FunFam" id="1.10.472.10:FF:000001">
    <property type="entry name" value="G2/mitotic-specific cyclin"/>
    <property type="match status" value="1"/>
</dbReference>
<keyword evidence="4 7" id="KW-0195">Cyclin</keyword>
<dbReference type="InterPro" id="IPR006671">
    <property type="entry name" value="Cyclin_N"/>
</dbReference>
<sequence>MTEVSSIVHSGVSSYVKEIYEVYKQTEGSSVVDDYMSRQPEINEESRAILVDWLNKIHTHMSQLAQETFYLTINILDRFLAKETVKMNEIKLVGMAAMVVSCKYDEEEYPNAETFREAPGIENSSMENTFSQEQINAMEEKILLKLNWKLTVPTPYVFIVRCLRACSDGDSKMRSLIFYLSELSMAHYATIKYSPSMLAASAVYVARRMLKPQCQWSKALEVHSGYKKRQLKYIPHPPLFLSCICLALAWY</sequence>
<dbReference type="AlphaFoldDB" id="A0A7J7C823"/>
<evidence type="ECO:0000259" key="8">
    <source>
        <dbReference type="SMART" id="SM00385"/>
    </source>
</evidence>
<dbReference type="GO" id="GO:0051301">
    <property type="term" value="P:cell division"/>
    <property type="evidence" value="ECO:0007669"/>
    <property type="project" value="UniProtKB-KW"/>
</dbReference>
<evidence type="ECO:0000256" key="4">
    <source>
        <dbReference type="ARBA" id="ARBA00023127"/>
    </source>
</evidence>
<evidence type="ECO:0000256" key="5">
    <source>
        <dbReference type="ARBA" id="ARBA00023306"/>
    </source>
</evidence>
<keyword evidence="11" id="KW-1185">Reference proteome</keyword>
<evidence type="ECO:0000313" key="11">
    <source>
        <dbReference type="Proteomes" id="UP000593562"/>
    </source>
</evidence>
<protein>
    <recommendedName>
        <fullName evidence="6">B-like cyclin</fullName>
    </recommendedName>
</protein>
<dbReference type="InterPro" id="IPR036915">
    <property type="entry name" value="Cyclin-like_sf"/>
</dbReference>
<evidence type="ECO:0000256" key="1">
    <source>
        <dbReference type="ARBA" id="ARBA00006955"/>
    </source>
</evidence>
<dbReference type="GO" id="GO:0044772">
    <property type="term" value="P:mitotic cell cycle phase transition"/>
    <property type="evidence" value="ECO:0007669"/>
    <property type="project" value="InterPro"/>
</dbReference>
<dbReference type="InterPro" id="IPR039361">
    <property type="entry name" value="Cyclin"/>
</dbReference>
<keyword evidence="3" id="KW-0132">Cell division</keyword>
<feature type="domain" description="Cyclin-like" evidence="8">
    <location>
        <begin position="52"/>
        <end position="144"/>
    </location>
</feature>
<dbReference type="SMART" id="SM01332">
    <property type="entry name" value="Cyclin_C"/>
    <property type="match status" value="1"/>
</dbReference>
<dbReference type="EMBL" id="JAAARO010000020">
    <property type="protein sequence ID" value="KAF5730288.1"/>
    <property type="molecule type" value="Genomic_DNA"/>
</dbReference>
<feature type="domain" description="Cyclin-like" evidence="8">
    <location>
        <begin position="157"/>
        <end position="249"/>
    </location>
</feature>
<dbReference type="InterPro" id="IPR004367">
    <property type="entry name" value="Cyclin_C-dom"/>
</dbReference>
<dbReference type="GO" id="GO:0016538">
    <property type="term" value="F:cyclin-dependent protein serine/threonine kinase regulator activity"/>
    <property type="evidence" value="ECO:0007669"/>
    <property type="project" value="InterPro"/>
</dbReference>
<dbReference type="InterPro" id="IPR046965">
    <property type="entry name" value="Cyclin_A/B-like"/>
</dbReference>
<evidence type="ECO:0000256" key="3">
    <source>
        <dbReference type="ARBA" id="ARBA00022618"/>
    </source>
</evidence>
<gene>
    <name evidence="10" type="ORF">HS088_TW20G00661</name>
</gene>
<evidence type="ECO:0000313" key="10">
    <source>
        <dbReference type="EMBL" id="KAF5730288.1"/>
    </source>
</evidence>
<dbReference type="Pfam" id="PF00134">
    <property type="entry name" value="Cyclin_N"/>
    <property type="match status" value="1"/>
</dbReference>
<dbReference type="InterPro" id="IPR013763">
    <property type="entry name" value="Cyclin-like_dom"/>
</dbReference>
<comment type="similarity">
    <text evidence="1">Belongs to the cyclin family. Cyclin AB subfamily.</text>
</comment>
<name>A0A7J7C823_TRIWF</name>
<dbReference type="Pfam" id="PF02984">
    <property type="entry name" value="Cyclin_C"/>
    <property type="match status" value="1"/>
</dbReference>
<dbReference type="Gene3D" id="1.10.472.10">
    <property type="entry name" value="Cyclin-like"/>
    <property type="match status" value="2"/>
</dbReference>
<comment type="subunit">
    <text evidence="2">Interacts with the CDC2 protein kinase to form a serine/threonine kinase holoenzyme complex also known as maturation promoting factor (MPF). The cyclin subunit imparts substrate specificity to the complex.</text>
</comment>
<keyword evidence="5" id="KW-0131">Cell cycle</keyword>
<evidence type="ECO:0000256" key="2">
    <source>
        <dbReference type="ARBA" id="ARBA00011177"/>
    </source>
</evidence>
<dbReference type="InParanoid" id="A0A7J7C823"/>
<evidence type="ECO:0000256" key="6">
    <source>
        <dbReference type="ARBA" id="ARBA00032263"/>
    </source>
</evidence>
<dbReference type="SUPFAM" id="SSF47954">
    <property type="entry name" value="Cyclin-like"/>
    <property type="match status" value="2"/>
</dbReference>
<dbReference type="PIRSF" id="PIRSF001771">
    <property type="entry name" value="Cyclin_A_B_D_E"/>
    <property type="match status" value="1"/>
</dbReference>
<comment type="caution">
    <text evidence="10">The sequence shown here is derived from an EMBL/GenBank/DDBJ whole genome shotgun (WGS) entry which is preliminary data.</text>
</comment>
<accession>A0A7J7C823</accession>
<proteinExistence type="inferred from homology"/>
<dbReference type="Proteomes" id="UP000593562">
    <property type="component" value="Unassembled WGS sequence"/>
</dbReference>
<feature type="domain" description="Cyclin C-terminal" evidence="9">
    <location>
        <begin position="153"/>
        <end position="249"/>
    </location>
</feature>
<evidence type="ECO:0000259" key="9">
    <source>
        <dbReference type="SMART" id="SM01332"/>
    </source>
</evidence>
<evidence type="ECO:0000256" key="7">
    <source>
        <dbReference type="RuleBase" id="RU000383"/>
    </source>
</evidence>